<protein>
    <submittedName>
        <fullName evidence="1">Uncharacterized protein</fullName>
    </submittedName>
</protein>
<evidence type="ECO:0000313" key="2">
    <source>
        <dbReference type="Proteomes" id="UP000829398"/>
    </source>
</evidence>
<name>A0ACB8JWT0_CITSI</name>
<keyword evidence="2" id="KW-1185">Reference proteome</keyword>
<proteinExistence type="predicted"/>
<accession>A0ACB8JWT0</accession>
<evidence type="ECO:0000313" key="1">
    <source>
        <dbReference type="EMBL" id="KAH9737092.1"/>
    </source>
</evidence>
<dbReference type="Proteomes" id="UP000829398">
    <property type="component" value="Chromosome 6"/>
</dbReference>
<sequence length="733" mass="80531">MSMMWKESNVRRSPRISGLNLNACQGQQQMGRVKVDSTKKSTAANANANANADANADANAAAAAVAVAVAVGPASRTRARKKRKLKPLQDVAAANTTFVSPIAQEDYSCRTLEFSLAISSYSDISMPLLDIFMTVTDQPSSVPSAPQMPEKRVLELILDILQRKDTNEIFAEPVDTKEVEDYYEIIKEPMDFGTMRAKLHEGMYTSLEQFEHDVFLISGNAMHFNSSGTIYFRQARIIHELSKRVFHALRTDPGNFELEFLETRRRTGRRPQIEPKGQISSSSLKPATNFRSNSMTANVLSKTVSGATILRRRSQRNPEKPSAASTLTARDNKMLLGATGGRRTSFSEADRRSTYSPRLLFLNDNDSTDLSSNSHSKTLKHVNQQDMGYRESLMLFVRDLGPTAQIVAERKLHGCSAEAPNFQSSSSNCWFQAPQCHKPPAHASVQQRQAALDNNSGSIMSQNLLEHHLGNQTVPGNSCGRTELCDSSKVGGSMDIYAASVEVEPNGVKNVPHAFEGDICRSSATKDSGSEMVEKSRNNMAMSGSNSPTAAARELNFSVAGLKDKGSLSATMFSDKCMLDNQAQSSKSTSDYSHSDLLCFSLRTNHSSSSLWPLRTTSMSTSPQTKGSISNPGSQCLRRIDQAITAQCQSHEVNDSSRSSPDLKSNQHLPLAPPFTFDLSYLKTRLGQITTPTRDKSLLPTGRSFLDKTSYQKLDDHQQSSLDSKHTDLVLQL</sequence>
<organism evidence="1 2">
    <name type="scientific">Citrus sinensis</name>
    <name type="common">Sweet orange</name>
    <name type="synonym">Citrus aurantium var. sinensis</name>
    <dbReference type="NCBI Taxonomy" id="2711"/>
    <lineage>
        <taxon>Eukaryota</taxon>
        <taxon>Viridiplantae</taxon>
        <taxon>Streptophyta</taxon>
        <taxon>Embryophyta</taxon>
        <taxon>Tracheophyta</taxon>
        <taxon>Spermatophyta</taxon>
        <taxon>Magnoliopsida</taxon>
        <taxon>eudicotyledons</taxon>
        <taxon>Gunneridae</taxon>
        <taxon>Pentapetalae</taxon>
        <taxon>rosids</taxon>
        <taxon>malvids</taxon>
        <taxon>Sapindales</taxon>
        <taxon>Rutaceae</taxon>
        <taxon>Aurantioideae</taxon>
        <taxon>Citrus</taxon>
    </lineage>
</organism>
<gene>
    <name evidence="1" type="ORF">KPL71_018330</name>
</gene>
<reference evidence="2" key="1">
    <citation type="journal article" date="2023" name="Hortic. Res.">
        <title>A chromosome-level phased genome enabling allele-level studies in sweet orange: a case study on citrus Huanglongbing tolerance.</title>
        <authorList>
            <person name="Wu B."/>
            <person name="Yu Q."/>
            <person name="Deng Z."/>
            <person name="Duan Y."/>
            <person name="Luo F."/>
            <person name="Gmitter F. Jr."/>
        </authorList>
    </citation>
    <scope>NUCLEOTIDE SEQUENCE [LARGE SCALE GENOMIC DNA]</scope>
    <source>
        <strain evidence="2">cv. Valencia</strain>
    </source>
</reference>
<comment type="caution">
    <text evidence="1">The sequence shown here is derived from an EMBL/GenBank/DDBJ whole genome shotgun (WGS) entry which is preliminary data.</text>
</comment>
<dbReference type="EMBL" id="CM039175">
    <property type="protein sequence ID" value="KAH9737092.1"/>
    <property type="molecule type" value="Genomic_DNA"/>
</dbReference>